<proteinExistence type="predicted"/>
<sequence length="110" mass="11902">MKTLIEISGCFPALRALDARQFANAIEPRLIDIRSPATGLQIDLFGKVSHVEIAEPRGLVIAEIEIDDGFLQKHGLTKAQLDDVLVARIGKLRHPATGVMHPVTAQLAAT</sequence>
<reference evidence="1" key="1">
    <citation type="journal article" date="2014" name="Int. J. Syst. Evol. Microbiol.">
        <title>Complete genome sequence of Corynebacterium casei LMG S-19264T (=DSM 44701T), isolated from a smear-ripened cheese.</title>
        <authorList>
            <consortium name="US DOE Joint Genome Institute (JGI-PGF)"/>
            <person name="Walter F."/>
            <person name="Albersmeier A."/>
            <person name="Kalinowski J."/>
            <person name="Ruckert C."/>
        </authorList>
    </citation>
    <scope>NUCLEOTIDE SEQUENCE</scope>
    <source>
        <strain evidence="1">CCM 7664</strain>
    </source>
</reference>
<dbReference type="RefSeq" id="WP_188418959.1">
    <property type="nucleotide sequence ID" value="NZ_BMDP01000001.1"/>
</dbReference>
<comment type="caution">
    <text evidence="1">The sequence shown here is derived from an EMBL/GenBank/DDBJ whole genome shotgun (WGS) entry which is preliminary data.</text>
</comment>
<reference evidence="1" key="2">
    <citation type="submission" date="2020-09" db="EMBL/GenBank/DDBJ databases">
        <authorList>
            <person name="Sun Q."/>
            <person name="Sedlacek I."/>
        </authorList>
    </citation>
    <scope>NUCLEOTIDE SEQUENCE</scope>
    <source>
        <strain evidence="1">CCM 7664</strain>
    </source>
</reference>
<dbReference type="AlphaFoldDB" id="A0A8J3AVB1"/>
<gene>
    <name evidence="1" type="ORF">GCM10011430_00600</name>
</gene>
<dbReference type="Proteomes" id="UP000627205">
    <property type="component" value="Unassembled WGS sequence"/>
</dbReference>
<name>A0A8J3AVB1_9BURK</name>
<protein>
    <submittedName>
        <fullName evidence="1">Uncharacterized protein</fullName>
    </submittedName>
</protein>
<accession>A0A8J3AVB1</accession>
<organism evidence="1 2">
    <name type="scientific">Oxalicibacterium solurbis</name>
    <dbReference type="NCBI Taxonomy" id="69280"/>
    <lineage>
        <taxon>Bacteria</taxon>
        <taxon>Pseudomonadati</taxon>
        <taxon>Pseudomonadota</taxon>
        <taxon>Betaproteobacteria</taxon>
        <taxon>Burkholderiales</taxon>
        <taxon>Oxalobacteraceae</taxon>
        <taxon>Oxalicibacterium</taxon>
    </lineage>
</organism>
<dbReference type="EMBL" id="BMDP01000001">
    <property type="protein sequence ID" value="GGI52886.1"/>
    <property type="molecule type" value="Genomic_DNA"/>
</dbReference>
<evidence type="ECO:0000313" key="2">
    <source>
        <dbReference type="Proteomes" id="UP000627205"/>
    </source>
</evidence>
<evidence type="ECO:0000313" key="1">
    <source>
        <dbReference type="EMBL" id="GGI52886.1"/>
    </source>
</evidence>
<keyword evidence="2" id="KW-1185">Reference proteome</keyword>